<name>A0ABT4XWE6_9RHOB</name>
<gene>
    <name evidence="2" type="ORF">PFY00_16155</name>
</gene>
<comment type="caution">
    <text evidence="2">The sequence shown here is derived from an EMBL/GenBank/DDBJ whole genome shotgun (WGS) entry which is preliminary data.</text>
</comment>
<dbReference type="InterPro" id="IPR009506">
    <property type="entry name" value="YjiS-like"/>
</dbReference>
<proteinExistence type="predicted"/>
<protein>
    <submittedName>
        <fullName evidence="2">DUF1127 domain-containing protein</fullName>
    </submittedName>
</protein>
<evidence type="ECO:0000259" key="1">
    <source>
        <dbReference type="Pfam" id="PF06568"/>
    </source>
</evidence>
<dbReference type="EMBL" id="JAQIOY010000008">
    <property type="protein sequence ID" value="MDA7426271.1"/>
    <property type="molecule type" value="Genomic_DNA"/>
</dbReference>
<organism evidence="2 3">
    <name type="scientific">Thalassococcus lentus</name>
    <dbReference type="NCBI Taxonomy" id="1210524"/>
    <lineage>
        <taxon>Bacteria</taxon>
        <taxon>Pseudomonadati</taxon>
        <taxon>Pseudomonadota</taxon>
        <taxon>Alphaproteobacteria</taxon>
        <taxon>Rhodobacterales</taxon>
        <taxon>Roseobacteraceae</taxon>
        <taxon>Thalassococcus</taxon>
    </lineage>
</organism>
<evidence type="ECO:0000313" key="3">
    <source>
        <dbReference type="Proteomes" id="UP001210720"/>
    </source>
</evidence>
<reference evidence="2 3" key="1">
    <citation type="submission" date="2023-01" db="EMBL/GenBank/DDBJ databases">
        <title>Thalassococcus onchidii sp. nov., isolated from a marine invertebrate from the South China Sea.</title>
        <authorList>
            <person name="Xu S."/>
            <person name="Liu Z."/>
            <person name="Xu Y."/>
        </authorList>
    </citation>
    <scope>NUCLEOTIDE SEQUENCE [LARGE SCALE GENOMIC DNA]</scope>
    <source>
        <strain evidence="2 3">KCTC 32084</strain>
    </source>
</reference>
<dbReference type="RefSeq" id="WP_271433627.1">
    <property type="nucleotide sequence ID" value="NZ_JAQIOY010000008.1"/>
</dbReference>
<keyword evidence="3" id="KW-1185">Reference proteome</keyword>
<dbReference type="Proteomes" id="UP001210720">
    <property type="component" value="Unassembled WGS sequence"/>
</dbReference>
<feature type="domain" description="YjiS-like" evidence="1">
    <location>
        <begin position="26"/>
        <end position="62"/>
    </location>
</feature>
<accession>A0ABT4XWE6</accession>
<evidence type="ECO:0000313" key="2">
    <source>
        <dbReference type="EMBL" id="MDA7426271.1"/>
    </source>
</evidence>
<dbReference type="Pfam" id="PF06568">
    <property type="entry name" value="YjiS-like"/>
    <property type="match status" value="1"/>
</dbReference>
<sequence length="67" mass="7125">MAAIDTSRPFAASGSTGRIGTLFTSIFATAAAWNDARLTRKSLEALSDRELEDIGLCRGDIDGVAHR</sequence>